<reference evidence="2" key="1">
    <citation type="submission" date="2008-07" db="EMBL/GenBank/DDBJ databases">
        <title>Annotation of Ajellomyces capsulatus strain H88.</title>
        <authorList>
            <person name="Champion M."/>
            <person name="Cuomo C."/>
            <person name="Ma L.-J."/>
            <person name="Henn M.R."/>
            <person name="Sil A."/>
            <person name="Goldman B."/>
            <person name="Young S.K."/>
            <person name="Kodira C.D."/>
            <person name="Zeng Q."/>
            <person name="Koehrsen M."/>
            <person name="Alvarado L."/>
            <person name="Berlin A."/>
            <person name="Borenstein D."/>
            <person name="Chen Z."/>
            <person name="Engels R."/>
            <person name="Freedman E."/>
            <person name="Gellesch M."/>
            <person name="Goldberg J."/>
            <person name="Griggs A."/>
            <person name="Gujja S."/>
            <person name="Heiman D."/>
            <person name="Hepburn T."/>
            <person name="Howarth C."/>
            <person name="Jen D."/>
            <person name="Larson L."/>
            <person name="Lewis B."/>
            <person name="Mehta T."/>
            <person name="Park D."/>
            <person name="Pearson M."/>
            <person name="Roberts A."/>
            <person name="Saif S."/>
            <person name="Shea T."/>
            <person name="Shenoy N."/>
            <person name="Sisk P."/>
            <person name="Stolte C."/>
            <person name="Sykes S."/>
            <person name="Walk T."/>
            <person name="White J."/>
            <person name="Yandava C."/>
            <person name="Klein B."/>
            <person name="McEwen J.G."/>
            <person name="Puccia R."/>
            <person name="Goldman G.H."/>
            <person name="Felipe M.S."/>
            <person name="Nino-Vega G."/>
            <person name="San-Blas G."/>
            <person name="Taylor J."/>
            <person name="Mendoza L."/>
            <person name="Galagan J."/>
            <person name="Nusbaum C."/>
            <person name="Birren B."/>
        </authorList>
    </citation>
    <scope>NUCLEOTIDE SEQUENCE [LARGE SCALE GENOMIC DNA]</scope>
    <source>
        <strain evidence="2">H88</strain>
    </source>
</reference>
<proteinExistence type="predicted"/>
<dbReference type="Proteomes" id="UP000008142">
    <property type="component" value="Unassembled WGS sequence"/>
</dbReference>
<dbReference type="OrthoDB" id="10579381at2759"/>
<sequence length="176" mass="19947">MTGIDSSRRESLARSGLTVLSWTRKIPVDIWSLSGSDSLPYGGLRSANSYHVYFHCEWGYSHPVHFGHGARPALLVPQESVKCEQYLLHVTMLQKMSSSNLWGHNLERCKLPFSIIVHKSSSVTVFNRDQRLDPKFQICQIPRSCQKTWVSLDEGVDSGQVIKKLAMIRDKDAEES</sequence>
<accession>F0UGR9</accession>
<dbReference type="EMBL" id="DS990638">
    <property type="protein sequence ID" value="EGC44369.1"/>
    <property type="molecule type" value="Genomic_DNA"/>
</dbReference>
<evidence type="ECO:0000313" key="1">
    <source>
        <dbReference type="EMBL" id="EGC44369.1"/>
    </source>
</evidence>
<gene>
    <name evidence="1" type="ORF">HCEG_03584</name>
</gene>
<organism evidence="2">
    <name type="scientific">Ajellomyces capsulatus (strain H88)</name>
    <name type="common">Darling's disease fungus</name>
    <name type="synonym">Histoplasma capsulatum</name>
    <dbReference type="NCBI Taxonomy" id="544711"/>
    <lineage>
        <taxon>Eukaryota</taxon>
        <taxon>Fungi</taxon>
        <taxon>Dikarya</taxon>
        <taxon>Ascomycota</taxon>
        <taxon>Pezizomycotina</taxon>
        <taxon>Eurotiomycetes</taxon>
        <taxon>Eurotiomycetidae</taxon>
        <taxon>Onygenales</taxon>
        <taxon>Ajellomycetaceae</taxon>
        <taxon>Histoplasma</taxon>
    </lineage>
</organism>
<protein>
    <submittedName>
        <fullName evidence="1">Predicted protein</fullName>
    </submittedName>
</protein>
<dbReference type="AlphaFoldDB" id="F0UGR9"/>
<evidence type="ECO:0000313" key="2">
    <source>
        <dbReference type="Proteomes" id="UP000008142"/>
    </source>
</evidence>
<name>F0UGR9_AJEC8</name>
<dbReference type="HOGENOM" id="CLU_1524684_0_0_1"/>
<dbReference type="VEuPathDB" id="FungiDB:I7I53_02950"/>